<dbReference type="InterPro" id="IPR058626">
    <property type="entry name" value="MdtA-like_b-barrel"/>
</dbReference>
<gene>
    <name evidence="9" type="ORF">DFP88_101233</name>
</gene>
<proteinExistence type="inferred from homology"/>
<dbReference type="InterPro" id="IPR058624">
    <property type="entry name" value="MdtA-like_HH"/>
</dbReference>
<dbReference type="Gene3D" id="2.40.50.100">
    <property type="match status" value="1"/>
</dbReference>
<evidence type="ECO:0000259" key="5">
    <source>
        <dbReference type="Pfam" id="PF25876"/>
    </source>
</evidence>
<dbReference type="FunFam" id="2.40.420.20:FF:000001">
    <property type="entry name" value="Efflux RND transporter periplasmic adaptor subunit"/>
    <property type="match status" value="1"/>
</dbReference>
<dbReference type="Pfam" id="PF25876">
    <property type="entry name" value="HH_MFP_RND"/>
    <property type="match status" value="1"/>
</dbReference>
<evidence type="ECO:0000256" key="3">
    <source>
        <dbReference type="SAM" id="MobiDB-lite"/>
    </source>
</evidence>
<feature type="domain" description="Multidrug resistance protein MdtA-like barrel-sandwich hybrid" evidence="6">
    <location>
        <begin position="58"/>
        <end position="199"/>
    </location>
</feature>
<evidence type="ECO:0000256" key="2">
    <source>
        <dbReference type="ARBA" id="ARBA00009477"/>
    </source>
</evidence>
<dbReference type="PANTHER" id="PTHR30158:SF3">
    <property type="entry name" value="MULTIDRUG EFFLUX PUMP SUBUNIT ACRA-RELATED"/>
    <property type="match status" value="1"/>
</dbReference>
<feature type="region of interest" description="Disordered" evidence="3">
    <location>
        <begin position="355"/>
        <end position="400"/>
    </location>
</feature>
<dbReference type="GO" id="GO:0005886">
    <property type="term" value="C:plasma membrane"/>
    <property type="evidence" value="ECO:0007669"/>
    <property type="project" value="TreeGrafter"/>
</dbReference>
<comment type="similarity">
    <text evidence="2">Belongs to the membrane fusion protein (MFP) (TC 8.A.1) family.</text>
</comment>
<dbReference type="NCBIfam" id="TIGR01730">
    <property type="entry name" value="RND_mfp"/>
    <property type="match status" value="1"/>
</dbReference>
<dbReference type="InterPro" id="IPR006143">
    <property type="entry name" value="RND_pump_MFP"/>
</dbReference>
<dbReference type="InterPro" id="IPR058627">
    <property type="entry name" value="MdtA-like_C"/>
</dbReference>
<dbReference type="Gene3D" id="2.40.30.170">
    <property type="match status" value="1"/>
</dbReference>
<organism evidence="9 10">
    <name type="scientific">Pseudoroseicyclus aestuarii</name>
    <dbReference type="NCBI Taxonomy" id="1795041"/>
    <lineage>
        <taxon>Bacteria</taxon>
        <taxon>Pseudomonadati</taxon>
        <taxon>Pseudomonadota</taxon>
        <taxon>Alphaproteobacteria</taxon>
        <taxon>Rhodobacterales</taxon>
        <taxon>Paracoccaceae</taxon>
        <taxon>Pseudoroseicyclus</taxon>
    </lineage>
</organism>
<feature type="domain" description="Multidrug resistance protein MdtA-like C-terminal permuted SH3" evidence="8">
    <location>
        <begin position="296"/>
        <end position="357"/>
    </location>
</feature>
<evidence type="ECO:0000313" key="10">
    <source>
        <dbReference type="Proteomes" id="UP000248311"/>
    </source>
</evidence>
<dbReference type="InterPro" id="IPR058625">
    <property type="entry name" value="MdtA-like_BSH"/>
</dbReference>
<comment type="subcellular location">
    <subcellularLocation>
        <location evidence="1">Cell envelope</location>
    </subcellularLocation>
</comment>
<feature type="domain" description="Multidrug resistance protein MdtA-like beta-barrel" evidence="7">
    <location>
        <begin position="204"/>
        <end position="292"/>
    </location>
</feature>
<dbReference type="Pfam" id="PF25967">
    <property type="entry name" value="RND-MFP_C"/>
    <property type="match status" value="1"/>
</dbReference>
<feature type="region of interest" description="Disordered" evidence="3">
    <location>
        <begin position="123"/>
        <end position="142"/>
    </location>
</feature>
<feature type="compositionally biased region" description="Low complexity" evidence="3">
    <location>
        <begin position="368"/>
        <end position="383"/>
    </location>
</feature>
<dbReference type="Proteomes" id="UP000248311">
    <property type="component" value="Unassembled WGS sequence"/>
</dbReference>
<dbReference type="EMBL" id="QJTE01000001">
    <property type="protein sequence ID" value="PYE85565.1"/>
    <property type="molecule type" value="Genomic_DNA"/>
</dbReference>
<dbReference type="OrthoDB" id="9816569at2"/>
<evidence type="ECO:0000259" key="7">
    <source>
        <dbReference type="Pfam" id="PF25944"/>
    </source>
</evidence>
<sequence>MPAALRLIRPAIALCLALAGAASAQEGQPPAAVTVQTMQPQDVTLTATLPGRVRASAQAEVRPQVSGIITERLFTEGSHVEEGDVLYRIDRASYEAAYASAEAAVAQAEAQLRAAEREAERVQQLQERGISSQSTEDTAVSTRDAAQAQLQVAQAQLQTAQIDLDRTDVRALLTGEIGFSEVSAGELVTAGQATALTTIRQLDPVDVDVTQSAAELIAWRRDAAEQAQEGDAPSEVTLILADGSRYPYAGTLSAAEPFVDEQTGVVVLRITFGNSDGLLLPGMYVQVEMPTGTVPDAVLVPQQAVTRDRRGSPLALVVGEDNIVEQRALTIRQDRGADWVVTGGIEAGDRLIVTGGQNAAPGAPVSPQEPEGAAPQEAAQAEGEQAETDGAPEAASAEGE</sequence>
<dbReference type="Pfam" id="PF25917">
    <property type="entry name" value="BSH_RND"/>
    <property type="match status" value="1"/>
</dbReference>
<dbReference type="SUPFAM" id="SSF111369">
    <property type="entry name" value="HlyD-like secretion proteins"/>
    <property type="match status" value="1"/>
</dbReference>
<keyword evidence="10" id="KW-1185">Reference proteome</keyword>
<evidence type="ECO:0000259" key="6">
    <source>
        <dbReference type="Pfam" id="PF25917"/>
    </source>
</evidence>
<dbReference type="GO" id="GO:0046677">
    <property type="term" value="P:response to antibiotic"/>
    <property type="evidence" value="ECO:0007669"/>
    <property type="project" value="TreeGrafter"/>
</dbReference>
<name>A0A318SVV5_9RHOB</name>
<evidence type="ECO:0000259" key="8">
    <source>
        <dbReference type="Pfam" id="PF25967"/>
    </source>
</evidence>
<dbReference type="GO" id="GO:0022857">
    <property type="term" value="F:transmembrane transporter activity"/>
    <property type="evidence" value="ECO:0007669"/>
    <property type="project" value="InterPro"/>
</dbReference>
<protein>
    <submittedName>
        <fullName evidence="9">Membrane fusion protein (Multidrug efflux system)</fullName>
    </submittedName>
</protein>
<reference evidence="9 10" key="1">
    <citation type="submission" date="2018-06" db="EMBL/GenBank/DDBJ databases">
        <title>Genomic Encyclopedia of Type Strains, Phase III (KMG-III): the genomes of soil and plant-associated and newly described type strains.</title>
        <authorList>
            <person name="Whitman W."/>
        </authorList>
    </citation>
    <scope>NUCLEOTIDE SEQUENCE [LARGE SCALE GENOMIC DNA]</scope>
    <source>
        <strain evidence="9 10">CECT 9025</strain>
    </source>
</reference>
<feature type="compositionally biased region" description="Polar residues" evidence="3">
    <location>
        <begin position="129"/>
        <end position="141"/>
    </location>
</feature>
<feature type="signal peptide" evidence="4">
    <location>
        <begin position="1"/>
        <end position="24"/>
    </location>
</feature>
<dbReference type="Gene3D" id="1.10.287.470">
    <property type="entry name" value="Helix hairpin bin"/>
    <property type="match status" value="1"/>
</dbReference>
<keyword evidence="4" id="KW-0732">Signal</keyword>
<dbReference type="RefSeq" id="WP_110812611.1">
    <property type="nucleotide sequence ID" value="NZ_QJTE01000001.1"/>
</dbReference>
<evidence type="ECO:0000256" key="4">
    <source>
        <dbReference type="SAM" id="SignalP"/>
    </source>
</evidence>
<feature type="domain" description="Multidrug resistance protein MdtA-like alpha-helical hairpin" evidence="5">
    <location>
        <begin position="98"/>
        <end position="167"/>
    </location>
</feature>
<dbReference type="Pfam" id="PF25944">
    <property type="entry name" value="Beta-barrel_RND"/>
    <property type="match status" value="1"/>
</dbReference>
<dbReference type="AlphaFoldDB" id="A0A318SVV5"/>
<feature type="chain" id="PRO_5016370267" evidence="4">
    <location>
        <begin position="25"/>
        <end position="400"/>
    </location>
</feature>
<comment type="caution">
    <text evidence="9">The sequence shown here is derived from an EMBL/GenBank/DDBJ whole genome shotgun (WGS) entry which is preliminary data.</text>
</comment>
<dbReference type="PANTHER" id="PTHR30158">
    <property type="entry name" value="ACRA/E-RELATED COMPONENT OF DRUG EFFLUX TRANSPORTER"/>
    <property type="match status" value="1"/>
</dbReference>
<evidence type="ECO:0000256" key="1">
    <source>
        <dbReference type="ARBA" id="ARBA00004196"/>
    </source>
</evidence>
<evidence type="ECO:0000313" key="9">
    <source>
        <dbReference type="EMBL" id="PYE85565.1"/>
    </source>
</evidence>
<dbReference type="Gene3D" id="2.40.420.20">
    <property type="match status" value="1"/>
</dbReference>
<accession>A0A318SVV5</accession>
<dbReference type="GO" id="GO:0030313">
    <property type="term" value="C:cell envelope"/>
    <property type="evidence" value="ECO:0007669"/>
    <property type="project" value="UniProtKB-SubCell"/>
</dbReference>